<evidence type="ECO:0000313" key="3">
    <source>
        <dbReference type="EMBL" id="EYC03573.1"/>
    </source>
</evidence>
<dbReference type="Pfam" id="PF00462">
    <property type="entry name" value="Glutaredoxin"/>
    <property type="match status" value="1"/>
</dbReference>
<evidence type="ECO:0000259" key="2">
    <source>
        <dbReference type="Pfam" id="PF00462"/>
    </source>
</evidence>
<feature type="domain" description="Glutaredoxin" evidence="2">
    <location>
        <begin position="41"/>
        <end position="104"/>
    </location>
</feature>
<dbReference type="AlphaFoldDB" id="A0A016TM38"/>
<dbReference type="Proteomes" id="UP000024635">
    <property type="component" value="Unassembled WGS sequence"/>
</dbReference>
<dbReference type="OrthoDB" id="418495at2759"/>
<dbReference type="InterPro" id="IPR011899">
    <property type="entry name" value="Glutaredoxin_euk/vir"/>
</dbReference>
<dbReference type="PANTHER" id="PTHR45694:SF18">
    <property type="entry name" value="GLUTAREDOXIN-1-RELATED"/>
    <property type="match status" value="1"/>
</dbReference>
<keyword evidence="1" id="KW-0732">Signal</keyword>
<dbReference type="PANTHER" id="PTHR45694">
    <property type="entry name" value="GLUTAREDOXIN 2"/>
    <property type="match status" value="1"/>
</dbReference>
<dbReference type="CDD" id="cd03419">
    <property type="entry name" value="GRX_GRXh_1_2_like"/>
    <property type="match status" value="1"/>
</dbReference>
<dbReference type="PROSITE" id="PS51354">
    <property type="entry name" value="GLUTAREDOXIN_2"/>
    <property type="match status" value="1"/>
</dbReference>
<dbReference type="EMBL" id="JARK01001429">
    <property type="protein sequence ID" value="EYC03573.1"/>
    <property type="molecule type" value="Genomic_DNA"/>
</dbReference>
<dbReference type="PRINTS" id="PR00160">
    <property type="entry name" value="GLUTAREDOXIN"/>
</dbReference>
<keyword evidence="4" id="KW-1185">Reference proteome</keyword>
<dbReference type="GO" id="GO:0005737">
    <property type="term" value="C:cytoplasm"/>
    <property type="evidence" value="ECO:0007669"/>
    <property type="project" value="TreeGrafter"/>
</dbReference>
<dbReference type="GO" id="GO:0034599">
    <property type="term" value="P:cellular response to oxidative stress"/>
    <property type="evidence" value="ECO:0007669"/>
    <property type="project" value="TreeGrafter"/>
</dbReference>
<gene>
    <name evidence="3" type="primary">Acey_s0093.g2668</name>
    <name evidence="3" type="synonym">Acey-F10D7.3</name>
    <name evidence="3" type="ORF">Y032_0093g2668</name>
</gene>
<dbReference type="InterPro" id="IPR036249">
    <property type="entry name" value="Thioredoxin-like_sf"/>
</dbReference>
<dbReference type="NCBIfam" id="TIGR02180">
    <property type="entry name" value="GRX_euk"/>
    <property type="match status" value="1"/>
</dbReference>
<name>A0A016TM38_9BILA</name>
<dbReference type="InterPro" id="IPR002109">
    <property type="entry name" value="Glutaredoxin"/>
</dbReference>
<proteinExistence type="predicted"/>
<dbReference type="STRING" id="53326.A0A016TM38"/>
<comment type="caution">
    <text evidence="3">The sequence shown here is derived from an EMBL/GenBank/DDBJ whole genome shotgun (WGS) entry which is preliminary data.</text>
</comment>
<accession>A0A016TM38</accession>
<sequence length="129" mass="14709">MKLIALFSLATIAMVSGASTKDTKEDEMAARISSDIHSHKVIMYSKTYCPYSKKLKKLLNIYSINDLKVIELDRQKEMKGMQNILKRMTGRSTVPQLFIDGEFVGGHDETRAIEDRGELRKMLERARAL</sequence>
<feature type="signal peptide" evidence="1">
    <location>
        <begin position="1"/>
        <end position="17"/>
    </location>
</feature>
<dbReference type="GO" id="GO:0015038">
    <property type="term" value="F:glutathione disulfide oxidoreductase activity"/>
    <property type="evidence" value="ECO:0007669"/>
    <property type="project" value="TreeGrafter"/>
</dbReference>
<dbReference type="Gene3D" id="3.40.30.10">
    <property type="entry name" value="Glutaredoxin"/>
    <property type="match status" value="1"/>
</dbReference>
<feature type="chain" id="PRO_5001491224" description="Glutaredoxin domain-containing protein" evidence="1">
    <location>
        <begin position="18"/>
        <end position="129"/>
    </location>
</feature>
<dbReference type="SUPFAM" id="SSF52833">
    <property type="entry name" value="Thioredoxin-like"/>
    <property type="match status" value="1"/>
</dbReference>
<dbReference type="InterPro" id="IPR014025">
    <property type="entry name" value="Glutaredoxin_subgr"/>
</dbReference>
<protein>
    <recommendedName>
        <fullName evidence="2">Glutaredoxin domain-containing protein</fullName>
    </recommendedName>
</protein>
<reference evidence="4" key="1">
    <citation type="journal article" date="2015" name="Nat. Genet.">
        <title>The genome and transcriptome of the zoonotic hookworm Ancylostoma ceylanicum identify infection-specific gene families.</title>
        <authorList>
            <person name="Schwarz E.M."/>
            <person name="Hu Y."/>
            <person name="Antoshechkin I."/>
            <person name="Miller M.M."/>
            <person name="Sternberg P.W."/>
            <person name="Aroian R.V."/>
        </authorList>
    </citation>
    <scope>NUCLEOTIDE SEQUENCE</scope>
    <source>
        <strain evidence="4">HY135</strain>
    </source>
</reference>
<organism evidence="3 4">
    <name type="scientific">Ancylostoma ceylanicum</name>
    <dbReference type="NCBI Taxonomy" id="53326"/>
    <lineage>
        <taxon>Eukaryota</taxon>
        <taxon>Metazoa</taxon>
        <taxon>Ecdysozoa</taxon>
        <taxon>Nematoda</taxon>
        <taxon>Chromadorea</taxon>
        <taxon>Rhabditida</taxon>
        <taxon>Rhabditina</taxon>
        <taxon>Rhabditomorpha</taxon>
        <taxon>Strongyloidea</taxon>
        <taxon>Ancylostomatidae</taxon>
        <taxon>Ancylostomatinae</taxon>
        <taxon>Ancylostoma</taxon>
    </lineage>
</organism>
<evidence type="ECO:0000313" key="4">
    <source>
        <dbReference type="Proteomes" id="UP000024635"/>
    </source>
</evidence>
<evidence type="ECO:0000256" key="1">
    <source>
        <dbReference type="SAM" id="SignalP"/>
    </source>
</evidence>